<sequence length="66" mass="6776">MAPVERCASLMRAENINQLNPGAPVLVGAPKAQTDQPGVTKGGAVYSCDINSGSSCSQIPFDLNGK</sequence>
<dbReference type="InterPro" id="IPR028994">
    <property type="entry name" value="Integrin_alpha_N"/>
</dbReference>
<dbReference type="Gene3D" id="2.130.10.130">
    <property type="entry name" value="Integrin alpha, N-terminal"/>
    <property type="match status" value="1"/>
</dbReference>
<protein>
    <submittedName>
        <fullName evidence="1">Uncharacterized protein</fullName>
    </submittedName>
</protein>
<accession>A0A9P0H5Y9</accession>
<evidence type="ECO:0000313" key="1">
    <source>
        <dbReference type="EMBL" id="CAH1396067.1"/>
    </source>
</evidence>
<proteinExistence type="predicted"/>
<gene>
    <name evidence="1" type="ORF">NEZAVI_LOCUS6208</name>
</gene>
<dbReference type="Proteomes" id="UP001152798">
    <property type="component" value="Chromosome 3"/>
</dbReference>
<organism evidence="1 2">
    <name type="scientific">Nezara viridula</name>
    <name type="common">Southern green stink bug</name>
    <name type="synonym">Cimex viridulus</name>
    <dbReference type="NCBI Taxonomy" id="85310"/>
    <lineage>
        <taxon>Eukaryota</taxon>
        <taxon>Metazoa</taxon>
        <taxon>Ecdysozoa</taxon>
        <taxon>Arthropoda</taxon>
        <taxon>Hexapoda</taxon>
        <taxon>Insecta</taxon>
        <taxon>Pterygota</taxon>
        <taxon>Neoptera</taxon>
        <taxon>Paraneoptera</taxon>
        <taxon>Hemiptera</taxon>
        <taxon>Heteroptera</taxon>
        <taxon>Panheteroptera</taxon>
        <taxon>Pentatomomorpha</taxon>
        <taxon>Pentatomoidea</taxon>
        <taxon>Pentatomidae</taxon>
        <taxon>Pentatominae</taxon>
        <taxon>Nezara</taxon>
    </lineage>
</organism>
<evidence type="ECO:0000313" key="2">
    <source>
        <dbReference type="Proteomes" id="UP001152798"/>
    </source>
</evidence>
<dbReference type="OrthoDB" id="5317514at2759"/>
<keyword evidence="2" id="KW-1185">Reference proteome</keyword>
<reference evidence="1" key="1">
    <citation type="submission" date="2022-01" db="EMBL/GenBank/DDBJ databases">
        <authorList>
            <person name="King R."/>
        </authorList>
    </citation>
    <scope>NUCLEOTIDE SEQUENCE</scope>
</reference>
<dbReference type="AlphaFoldDB" id="A0A9P0H5Y9"/>
<dbReference type="EMBL" id="OV725079">
    <property type="protein sequence ID" value="CAH1396067.1"/>
    <property type="molecule type" value="Genomic_DNA"/>
</dbReference>
<name>A0A9P0H5Y9_NEZVI</name>